<evidence type="ECO:0000313" key="3">
    <source>
        <dbReference type="EMBL" id="AKB76279.1"/>
    </source>
</evidence>
<evidence type="ECO:0000259" key="1">
    <source>
        <dbReference type="Pfam" id="PF00534"/>
    </source>
</evidence>
<dbReference type="SUPFAM" id="SSF53756">
    <property type="entry name" value="UDP-Glycosyltransferase/glycogen phosphorylase"/>
    <property type="match status" value="1"/>
</dbReference>
<accession>A0A0E3S5A5</accession>
<dbReference type="STRING" id="1434111.MSLAZ_3018"/>
<sequence>MTMNFDQFINKNLLVLTPAYPNGTGTYIGNSFVKNQVNELKRYFKEVIVISPVPFSFEQYPKDKLCDNYSYDNVRVYYPRSFYVPIRYFRKILIDNRLQVIESLIKKENISFDIIHAHFTWPSGYIGVKLKYKYNVPVIITLHANSARFYQEVNMNYPPLIYAWKNADALIRVNQKDVPVLKKFNENTLSIPNGFPSKFKPLDQKECRESLGLPQNVNILFTLGWLIERKGFNYLIEAMDIILKERKDVFCFIGGSGKLKDKLQSQINDLKLERYVKLIGFIPDEVLPLWMGACDIFVLPSLSEGNPTVMFEALGSGRPFVGTDVGGVSEILISEDYGLLFEPRNSTDLANKIQVALETEWNHQKIYEYAQQFTWDNVAKNICYVYAKSGTGM</sequence>
<gene>
    <name evidence="3" type="ORF">MSLAZ_3018</name>
</gene>
<proteinExistence type="predicted"/>
<dbReference type="EMBL" id="CP009515">
    <property type="protein sequence ID" value="AKB76279.1"/>
    <property type="molecule type" value="Genomic_DNA"/>
</dbReference>
<dbReference type="OrthoDB" id="132546at2157"/>
<dbReference type="PANTHER" id="PTHR12526:SF634">
    <property type="entry name" value="BLL3361 PROTEIN"/>
    <property type="match status" value="1"/>
</dbReference>
<dbReference type="Proteomes" id="UP000033072">
    <property type="component" value="Chromosome"/>
</dbReference>
<keyword evidence="4" id="KW-1185">Reference proteome</keyword>
<dbReference type="Pfam" id="PF00534">
    <property type="entry name" value="Glycos_transf_1"/>
    <property type="match status" value="1"/>
</dbReference>
<dbReference type="Pfam" id="PF13439">
    <property type="entry name" value="Glyco_transf_4"/>
    <property type="match status" value="1"/>
</dbReference>
<dbReference type="AlphaFoldDB" id="A0A0E3S5A5"/>
<protein>
    <submittedName>
        <fullName evidence="3">Glycosyl transferase, group 1</fullName>
    </submittedName>
</protein>
<dbReference type="PATRIC" id="fig|1434111.4.peg.3985"/>
<name>A0A0E3S5A5_9EURY</name>
<feature type="domain" description="Glycosyl transferase family 1" evidence="1">
    <location>
        <begin position="204"/>
        <end position="372"/>
    </location>
</feature>
<keyword evidence="3" id="KW-0808">Transferase</keyword>
<dbReference type="InterPro" id="IPR001296">
    <property type="entry name" value="Glyco_trans_1"/>
</dbReference>
<evidence type="ECO:0000259" key="2">
    <source>
        <dbReference type="Pfam" id="PF13439"/>
    </source>
</evidence>
<reference evidence="3 4" key="1">
    <citation type="submission" date="2014-07" db="EMBL/GenBank/DDBJ databases">
        <title>Methanogenic archaea and the global carbon cycle.</title>
        <authorList>
            <person name="Henriksen J.R."/>
            <person name="Luke J."/>
            <person name="Reinhart S."/>
            <person name="Benedict M.N."/>
            <person name="Youngblut N.D."/>
            <person name="Metcalf M.E."/>
            <person name="Whitaker R.J."/>
            <person name="Metcalf W.W."/>
        </authorList>
    </citation>
    <scope>NUCLEOTIDE SEQUENCE [LARGE SCALE GENOMIC DNA]</scope>
    <source>
        <strain evidence="3 4">Z-7289</strain>
    </source>
</reference>
<dbReference type="KEGG" id="mls:MSLAZ_3018"/>
<feature type="domain" description="Glycosyltransferase subfamily 4-like N-terminal" evidence="2">
    <location>
        <begin position="33"/>
        <end position="194"/>
    </location>
</feature>
<organism evidence="3 4">
    <name type="scientific">Methanosarcina lacustris Z-7289</name>
    <dbReference type="NCBI Taxonomy" id="1434111"/>
    <lineage>
        <taxon>Archaea</taxon>
        <taxon>Methanobacteriati</taxon>
        <taxon>Methanobacteriota</taxon>
        <taxon>Stenosarchaea group</taxon>
        <taxon>Methanomicrobia</taxon>
        <taxon>Methanosarcinales</taxon>
        <taxon>Methanosarcinaceae</taxon>
        <taxon>Methanosarcina</taxon>
    </lineage>
</organism>
<dbReference type="PANTHER" id="PTHR12526">
    <property type="entry name" value="GLYCOSYLTRANSFERASE"/>
    <property type="match status" value="1"/>
</dbReference>
<dbReference type="HOGENOM" id="CLU_009583_2_4_2"/>
<dbReference type="Gene3D" id="3.40.50.2000">
    <property type="entry name" value="Glycogen Phosphorylase B"/>
    <property type="match status" value="2"/>
</dbReference>
<evidence type="ECO:0000313" key="4">
    <source>
        <dbReference type="Proteomes" id="UP000033072"/>
    </source>
</evidence>
<dbReference type="GO" id="GO:0016757">
    <property type="term" value="F:glycosyltransferase activity"/>
    <property type="evidence" value="ECO:0007669"/>
    <property type="project" value="InterPro"/>
</dbReference>
<dbReference type="InterPro" id="IPR028098">
    <property type="entry name" value="Glyco_trans_4-like_N"/>
</dbReference>